<name>A0A857J4N7_9BURK</name>
<dbReference type="InterPro" id="IPR027417">
    <property type="entry name" value="P-loop_NTPase"/>
</dbReference>
<dbReference type="GO" id="GO:0015093">
    <property type="term" value="F:ferrous iron transmembrane transporter activity"/>
    <property type="evidence" value="ECO:0007669"/>
    <property type="project" value="InterPro"/>
</dbReference>
<dbReference type="PROSITE" id="PS51711">
    <property type="entry name" value="G_FEOB"/>
    <property type="match status" value="1"/>
</dbReference>
<keyword evidence="5" id="KW-1185">Reference proteome</keyword>
<evidence type="ECO:0000259" key="3">
    <source>
        <dbReference type="PROSITE" id="PS51711"/>
    </source>
</evidence>
<feature type="transmembrane region" description="Helical" evidence="2">
    <location>
        <begin position="528"/>
        <end position="546"/>
    </location>
</feature>
<keyword evidence="2" id="KW-1133">Transmembrane helix</keyword>
<gene>
    <name evidence="4" type="ORF">GT347_08710</name>
</gene>
<dbReference type="EMBL" id="CP047650">
    <property type="protein sequence ID" value="QHI98069.1"/>
    <property type="molecule type" value="Genomic_DNA"/>
</dbReference>
<feature type="transmembrane region" description="Helical" evidence="2">
    <location>
        <begin position="495"/>
        <end position="516"/>
    </location>
</feature>
<dbReference type="SUPFAM" id="SSF52540">
    <property type="entry name" value="P-loop containing nucleoside triphosphate hydrolases"/>
    <property type="match status" value="1"/>
</dbReference>
<feature type="transmembrane region" description="Helical" evidence="2">
    <location>
        <begin position="466"/>
        <end position="483"/>
    </location>
</feature>
<protein>
    <recommendedName>
        <fullName evidence="1">Ferrous iron transport protein B</fullName>
    </recommendedName>
</protein>
<feature type="transmembrane region" description="Helical" evidence="2">
    <location>
        <begin position="286"/>
        <end position="310"/>
    </location>
</feature>
<evidence type="ECO:0000313" key="4">
    <source>
        <dbReference type="EMBL" id="QHI98069.1"/>
    </source>
</evidence>
<dbReference type="PANTHER" id="PTHR43185:SF1">
    <property type="entry name" value="FE(2+) TRANSPORTER FEOB"/>
    <property type="match status" value="1"/>
</dbReference>
<accession>A0A857J4N7</accession>
<dbReference type="AlphaFoldDB" id="A0A857J4N7"/>
<dbReference type="Proteomes" id="UP000464787">
    <property type="component" value="Chromosome"/>
</dbReference>
<dbReference type="RefSeq" id="WP_160551586.1">
    <property type="nucleotide sequence ID" value="NZ_CP047650.1"/>
</dbReference>
<dbReference type="InterPro" id="IPR030389">
    <property type="entry name" value="G_FEOB_dom"/>
</dbReference>
<keyword evidence="2" id="KW-0472">Membrane</keyword>
<dbReference type="InterPro" id="IPR011640">
    <property type="entry name" value="Fe2_transport_prot_B_C"/>
</dbReference>
<feature type="transmembrane region" description="Helical" evidence="2">
    <location>
        <begin position="558"/>
        <end position="577"/>
    </location>
</feature>
<dbReference type="Pfam" id="PF02421">
    <property type="entry name" value="FeoB_N"/>
    <property type="match status" value="1"/>
</dbReference>
<dbReference type="InterPro" id="IPR006073">
    <property type="entry name" value="GTP-bd"/>
</dbReference>
<reference evidence="4 5" key="1">
    <citation type="submission" date="2020-01" db="EMBL/GenBank/DDBJ databases">
        <title>Genome sequencing of strain KACC 21265.</title>
        <authorList>
            <person name="Heo J."/>
            <person name="Kim S.-J."/>
            <person name="Kim J.-S."/>
            <person name="Hong S.-B."/>
            <person name="Kwon S.-W."/>
        </authorList>
    </citation>
    <scope>NUCLEOTIDE SEQUENCE [LARGE SCALE GENOMIC DNA]</scope>
    <source>
        <strain evidence="4 5">KACC 21265</strain>
    </source>
</reference>
<feature type="transmembrane region" description="Helical" evidence="2">
    <location>
        <begin position="597"/>
        <end position="617"/>
    </location>
</feature>
<feature type="transmembrane region" description="Helical" evidence="2">
    <location>
        <begin position="230"/>
        <end position="251"/>
    </location>
</feature>
<evidence type="ECO:0000256" key="2">
    <source>
        <dbReference type="SAM" id="Phobius"/>
    </source>
</evidence>
<sequence length="626" mass="67284">MNAVASSLRVALLGNPNCGKTALFNLLTGSRQKVANYAGVTVERKVGLLRTPAGRRIEVLDLPGAYSLNALSADEAVTRDIVTGRRPGEPLPDLLVCVTDATNLRLNLRLVLEARRLGLPMVMALNMTDMAREQGVLVDIPALSRELGMPVIETVGVRGDGAANLVALLSDYLPQPDTEAGRPGDWTAPGIAEVLDTQQEVRRILAAAVVEPVSRLARDDRIDRLVLHPVWGMAILTVLLFLMFQAVFSWAEVPMDMIESATGKLGALVQAHLPDGILRSLVVDGIIAGVGGVLVFLPQILILFFFILALEDSGYLPRAAFLLDRLMGTVGLSGRSFIPLLSSFACAIPGVMAARTITNWRDRLVTIMIAPLMTCSARLPVYALLIAAFIPARQVGGIFNLQGLVLFALYLGGIVSAMGVAWVFKLMRGTHAQSPLMMELPSYRWPNPRQLAIGLWERARIFLKRVGTMILSLTVLLWFFSTFPGPPEGATGPAIQYSLAGMIGRALEVIFAPIGFNWQISIALVPGLAAREVAVGALGTVYAMSATGDDAAAQLEPVIAASWSMATAISLLVWYVFAPMCLSTLATVKRETNSWRYALIMAGYLFALAYGASFIAYRVTLALGGG</sequence>
<dbReference type="CDD" id="cd01879">
    <property type="entry name" value="FeoB"/>
    <property type="match status" value="1"/>
</dbReference>
<feature type="transmembrane region" description="Helical" evidence="2">
    <location>
        <begin position="404"/>
        <end position="424"/>
    </location>
</feature>
<proteinExistence type="predicted"/>
<feature type="domain" description="FeoB-type G" evidence="3">
    <location>
        <begin position="7"/>
        <end position="175"/>
    </location>
</feature>
<dbReference type="GO" id="GO:0005525">
    <property type="term" value="F:GTP binding"/>
    <property type="evidence" value="ECO:0007669"/>
    <property type="project" value="InterPro"/>
</dbReference>
<evidence type="ECO:0000313" key="5">
    <source>
        <dbReference type="Proteomes" id="UP000464787"/>
    </source>
</evidence>
<feature type="transmembrane region" description="Helical" evidence="2">
    <location>
        <begin position="364"/>
        <end position="392"/>
    </location>
</feature>
<dbReference type="GO" id="GO:0005886">
    <property type="term" value="C:plasma membrane"/>
    <property type="evidence" value="ECO:0007669"/>
    <property type="project" value="TreeGrafter"/>
</dbReference>
<dbReference type="Pfam" id="PF07664">
    <property type="entry name" value="FeoB_C"/>
    <property type="match status" value="1"/>
</dbReference>
<dbReference type="PANTHER" id="PTHR43185">
    <property type="entry name" value="FERROUS IRON TRANSPORT PROTEIN B"/>
    <property type="match status" value="1"/>
</dbReference>
<dbReference type="PRINTS" id="PR00326">
    <property type="entry name" value="GTP1OBG"/>
</dbReference>
<dbReference type="Pfam" id="PF07670">
    <property type="entry name" value="Gate"/>
    <property type="match status" value="2"/>
</dbReference>
<dbReference type="Gene3D" id="3.40.50.300">
    <property type="entry name" value="P-loop containing nucleotide triphosphate hydrolases"/>
    <property type="match status" value="1"/>
</dbReference>
<dbReference type="InterPro" id="IPR011642">
    <property type="entry name" value="Gate_dom"/>
</dbReference>
<dbReference type="KEGG" id="xyk:GT347_08710"/>
<evidence type="ECO:0000256" key="1">
    <source>
        <dbReference type="ARBA" id="ARBA00031200"/>
    </source>
</evidence>
<organism evidence="4 5">
    <name type="scientific">Xylophilus rhododendri</name>
    <dbReference type="NCBI Taxonomy" id="2697032"/>
    <lineage>
        <taxon>Bacteria</taxon>
        <taxon>Pseudomonadati</taxon>
        <taxon>Pseudomonadota</taxon>
        <taxon>Betaproteobacteria</taxon>
        <taxon>Burkholderiales</taxon>
        <taxon>Xylophilus</taxon>
    </lineage>
</organism>
<keyword evidence="2" id="KW-0812">Transmembrane</keyword>
<dbReference type="InterPro" id="IPR050860">
    <property type="entry name" value="FeoB_GTPase"/>
</dbReference>